<dbReference type="SUPFAM" id="SSF53146">
    <property type="entry name" value="Nitrogenase accessory factor-like"/>
    <property type="match status" value="1"/>
</dbReference>
<dbReference type="InterPro" id="IPR003731">
    <property type="entry name" value="Di-Nase_FeMo-co_biosynth"/>
</dbReference>
<feature type="domain" description="Dinitrogenase iron-molybdenum cofactor biosynthesis" evidence="2">
    <location>
        <begin position="12"/>
        <end position="100"/>
    </location>
</feature>
<sequence>MKFAVASDDFQSVSGHAGHAARFLVFEAEAGQEPVEVARIDLTEDQTIHNFQGGAHPLDGVEVLIAGSAGSCFVERMQSRGIATVVAKGITPAMAVTAYLAGVIRPLTEAGACECSGGHHHQH</sequence>
<organism evidence="3 4">
    <name type="scientific">Rhizomicrobium electricum</name>
    <dbReference type="NCBI Taxonomy" id="480070"/>
    <lineage>
        <taxon>Bacteria</taxon>
        <taxon>Pseudomonadati</taxon>
        <taxon>Pseudomonadota</taxon>
        <taxon>Alphaproteobacteria</taxon>
        <taxon>Micropepsales</taxon>
        <taxon>Micropepsaceae</taxon>
        <taxon>Rhizomicrobium</taxon>
    </lineage>
</organism>
<evidence type="ECO:0000313" key="4">
    <source>
        <dbReference type="Proteomes" id="UP001499951"/>
    </source>
</evidence>
<keyword evidence="4" id="KW-1185">Reference proteome</keyword>
<dbReference type="Pfam" id="PF02579">
    <property type="entry name" value="Nitro_FeMo-Co"/>
    <property type="match status" value="1"/>
</dbReference>
<evidence type="ECO:0000259" key="2">
    <source>
        <dbReference type="Pfam" id="PF02579"/>
    </source>
</evidence>
<gene>
    <name evidence="3" type="ORF">GCM10008942_17460</name>
</gene>
<protein>
    <recommendedName>
        <fullName evidence="2">Dinitrogenase iron-molybdenum cofactor biosynthesis domain-containing protein</fullName>
    </recommendedName>
</protein>
<dbReference type="InterPro" id="IPR036105">
    <property type="entry name" value="DiNase_FeMo-co_biosyn_sf"/>
</dbReference>
<evidence type="ECO:0000313" key="3">
    <source>
        <dbReference type="EMBL" id="GAA0569291.1"/>
    </source>
</evidence>
<dbReference type="Gene3D" id="3.30.420.130">
    <property type="entry name" value="Dinitrogenase iron-molybdenum cofactor biosynthesis domain"/>
    <property type="match status" value="1"/>
</dbReference>
<dbReference type="EMBL" id="BAAADD010000004">
    <property type="protein sequence ID" value="GAA0569291.1"/>
    <property type="molecule type" value="Genomic_DNA"/>
</dbReference>
<reference evidence="4" key="1">
    <citation type="journal article" date="2019" name="Int. J. Syst. Evol. Microbiol.">
        <title>The Global Catalogue of Microorganisms (GCM) 10K type strain sequencing project: providing services to taxonomists for standard genome sequencing and annotation.</title>
        <authorList>
            <consortium name="The Broad Institute Genomics Platform"/>
            <consortium name="The Broad Institute Genome Sequencing Center for Infectious Disease"/>
            <person name="Wu L."/>
            <person name="Ma J."/>
        </authorList>
    </citation>
    <scope>NUCLEOTIDE SEQUENCE [LARGE SCALE GENOMIC DNA]</scope>
    <source>
        <strain evidence="4">JCM 15089</strain>
    </source>
</reference>
<keyword evidence="1" id="KW-0535">Nitrogen fixation</keyword>
<dbReference type="RefSeq" id="WP_208393642.1">
    <property type="nucleotide sequence ID" value="NZ_BAAADD010000004.1"/>
</dbReference>
<proteinExistence type="predicted"/>
<comment type="caution">
    <text evidence="3">The sequence shown here is derived from an EMBL/GenBank/DDBJ whole genome shotgun (WGS) entry which is preliminary data.</text>
</comment>
<dbReference type="Proteomes" id="UP001499951">
    <property type="component" value="Unassembled WGS sequence"/>
</dbReference>
<evidence type="ECO:0000256" key="1">
    <source>
        <dbReference type="ARBA" id="ARBA00023231"/>
    </source>
</evidence>
<accession>A0ABP3PPL1</accession>
<name>A0ABP3PPL1_9PROT</name>